<protein>
    <recommendedName>
        <fullName evidence="3">Lipoprotein</fullName>
    </recommendedName>
</protein>
<keyword evidence="2" id="KW-1185">Reference proteome</keyword>
<dbReference type="RefSeq" id="WP_377333082.1">
    <property type="nucleotide sequence ID" value="NZ_JBHSGB010000006.1"/>
</dbReference>
<accession>A0ABV9JL17</accession>
<name>A0ABV9JL17_9GAMM</name>
<organism evidence="1 2">
    <name type="scientific">Rheinheimera marina</name>
    <dbReference type="NCBI Taxonomy" id="1774958"/>
    <lineage>
        <taxon>Bacteria</taxon>
        <taxon>Pseudomonadati</taxon>
        <taxon>Pseudomonadota</taxon>
        <taxon>Gammaproteobacteria</taxon>
        <taxon>Chromatiales</taxon>
        <taxon>Chromatiaceae</taxon>
        <taxon>Rheinheimera</taxon>
    </lineage>
</organism>
<dbReference type="Proteomes" id="UP001595962">
    <property type="component" value="Unassembled WGS sequence"/>
</dbReference>
<sequence length="127" mass="13839">MKPVQITALLLTITALPGCTTGQLSYVTPGGEHKTACHTEYSGQPSVDNYAVEYILSYCATEATKQGHTVSEQHLLDINRTLPAAPAGKSWSHELARQLHQAGQLSDKEYGYLIAAMDLGHIERKTE</sequence>
<evidence type="ECO:0008006" key="3">
    <source>
        <dbReference type="Google" id="ProtNLM"/>
    </source>
</evidence>
<evidence type="ECO:0000313" key="2">
    <source>
        <dbReference type="Proteomes" id="UP001595962"/>
    </source>
</evidence>
<dbReference type="EMBL" id="JBHSGB010000006">
    <property type="protein sequence ID" value="MFC4654910.1"/>
    <property type="molecule type" value="Genomic_DNA"/>
</dbReference>
<gene>
    <name evidence="1" type="ORF">ACFO3I_07785</name>
</gene>
<comment type="caution">
    <text evidence="1">The sequence shown here is derived from an EMBL/GenBank/DDBJ whole genome shotgun (WGS) entry which is preliminary data.</text>
</comment>
<proteinExistence type="predicted"/>
<evidence type="ECO:0000313" key="1">
    <source>
        <dbReference type="EMBL" id="MFC4654910.1"/>
    </source>
</evidence>
<reference evidence="2" key="1">
    <citation type="journal article" date="2019" name="Int. J. Syst. Evol. Microbiol.">
        <title>The Global Catalogue of Microorganisms (GCM) 10K type strain sequencing project: providing services to taxonomists for standard genome sequencing and annotation.</title>
        <authorList>
            <consortium name="The Broad Institute Genomics Platform"/>
            <consortium name="The Broad Institute Genome Sequencing Center for Infectious Disease"/>
            <person name="Wu L."/>
            <person name="Ma J."/>
        </authorList>
    </citation>
    <scope>NUCLEOTIDE SEQUENCE [LARGE SCALE GENOMIC DNA]</scope>
    <source>
        <strain evidence="2">DT28</strain>
    </source>
</reference>